<dbReference type="Pfam" id="PF13843">
    <property type="entry name" value="DDE_Tnp_1_7"/>
    <property type="match status" value="1"/>
</dbReference>
<dbReference type="Proteomes" id="UP001283361">
    <property type="component" value="Unassembled WGS sequence"/>
</dbReference>
<protein>
    <recommendedName>
        <fullName evidence="6">PiggyBac transposable element-derived protein domain-containing protein</fullName>
    </recommendedName>
</protein>
<evidence type="ECO:0000313" key="4">
    <source>
        <dbReference type="EMBL" id="KAK3740708.1"/>
    </source>
</evidence>
<name>A0AAE0YCI7_9GAST</name>
<dbReference type="EMBL" id="JAWDGP010006462">
    <property type="protein sequence ID" value="KAK3740708.1"/>
    <property type="molecule type" value="Genomic_DNA"/>
</dbReference>
<dbReference type="AlphaFoldDB" id="A0AAE0YCI7"/>
<dbReference type="InterPro" id="IPR032718">
    <property type="entry name" value="PGBD4_Znf_C"/>
</dbReference>
<feature type="chain" id="PRO_5041986492" description="PiggyBac transposable element-derived protein domain-containing protein" evidence="1">
    <location>
        <begin position="22"/>
        <end position="422"/>
    </location>
</feature>
<feature type="domain" description="PiggyBac transposable element-derived protein 4 C-terminal zinc-finger" evidence="2">
    <location>
        <begin position="373"/>
        <end position="415"/>
    </location>
</feature>
<evidence type="ECO:0000256" key="1">
    <source>
        <dbReference type="SAM" id="SignalP"/>
    </source>
</evidence>
<feature type="signal peptide" evidence="1">
    <location>
        <begin position="1"/>
        <end position="21"/>
    </location>
</feature>
<evidence type="ECO:0000259" key="2">
    <source>
        <dbReference type="Pfam" id="PF13842"/>
    </source>
</evidence>
<feature type="domain" description="PiggyBac transposable element-derived protein" evidence="3">
    <location>
        <begin position="1"/>
        <end position="317"/>
    </location>
</feature>
<dbReference type="PANTHER" id="PTHR46599">
    <property type="entry name" value="PIGGYBAC TRANSPOSABLE ELEMENT-DERIVED PROTEIN 4"/>
    <property type="match status" value="1"/>
</dbReference>
<keyword evidence="1" id="KW-0732">Signal</keyword>
<gene>
    <name evidence="4" type="ORF">RRG08_048952</name>
</gene>
<evidence type="ECO:0000259" key="3">
    <source>
        <dbReference type="Pfam" id="PF13843"/>
    </source>
</evidence>
<dbReference type="Pfam" id="PF13842">
    <property type="entry name" value="zf-Tnp_2"/>
    <property type="match status" value="1"/>
</dbReference>
<accession>A0AAE0YCI7</accession>
<evidence type="ECO:0008006" key="6">
    <source>
        <dbReference type="Google" id="ProtNLM"/>
    </source>
</evidence>
<comment type="caution">
    <text evidence="4">The sequence shown here is derived from an EMBL/GenBank/DDBJ whole genome shotgun (WGS) entry which is preliminary data.</text>
</comment>
<keyword evidence="5" id="KW-1185">Reference proteome</keyword>
<dbReference type="PANTHER" id="PTHR46599:SF3">
    <property type="entry name" value="PIGGYBAC TRANSPOSABLE ELEMENT-DERIVED PROTEIN 4"/>
    <property type="match status" value="1"/>
</dbReference>
<evidence type="ECO:0000313" key="5">
    <source>
        <dbReference type="Proteomes" id="UP001283361"/>
    </source>
</evidence>
<sequence>MRKFIGIILLTGLVWKPRMRGYWSTDSLLGTPAFASLMIRDRFEQIQKFIHFNDNRQEPPHTANKRDRLYKIRPLLELFSPSFRNVFTPDKLICIDESLMLFKGRVIFRQYIPLKRARFGIKIFCLTDKNGSLHSFSVYSGKQDPLHDVDRLVPEDARNLSLTAKTTMMVPFLDQGYHLYTDNWYTSVALYEYLHKHKTLATGTARSDRVPKMLKNMPVAKGATVTAAKGPLLAQKFSDKKIVYMIFTGHTTETKTRRRHGGQEQDFPIIIDHYNHNMGGVDRLDQLLEPYDCTRKTVAWYRKLALHFIQLAVLNAWNLHRHCGGKLPVHDFIRQVAGGLLLAPTEILETQDNENIARLTGRHFIETIPPTRKSNPQKRCRVCTKKNIRRDVRYHCPDCPSKPGLCLMDCFRAHHTKEYYWI</sequence>
<organism evidence="4 5">
    <name type="scientific">Elysia crispata</name>
    <name type="common">lettuce slug</name>
    <dbReference type="NCBI Taxonomy" id="231223"/>
    <lineage>
        <taxon>Eukaryota</taxon>
        <taxon>Metazoa</taxon>
        <taxon>Spiralia</taxon>
        <taxon>Lophotrochozoa</taxon>
        <taxon>Mollusca</taxon>
        <taxon>Gastropoda</taxon>
        <taxon>Heterobranchia</taxon>
        <taxon>Euthyneura</taxon>
        <taxon>Panpulmonata</taxon>
        <taxon>Sacoglossa</taxon>
        <taxon>Placobranchoidea</taxon>
        <taxon>Plakobranchidae</taxon>
        <taxon>Elysia</taxon>
    </lineage>
</organism>
<reference evidence="4" key="1">
    <citation type="journal article" date="2023" name="G3 (Bethesda)">
        <title>A reference genome for the long-term kleptoplast-retaining sea slug Elysia crispata morphotype clarki.</title>
        <authorList>
            <person name="Eastman K.E."/>
            <person name="Pendleton A.L."/>
            <person name="Shaikh M.A."/>
            <person name="Suttiyut T."/>
            <person name="Ogas R."/>
            <person name="Tomko P."/>
            <person name="Gavelis G."/>
            <person name="Widhalm J.R."/>
            <person name="Wisecaver J.H."/>
        </authorList>
    </citation>
    <scope>NUCLEOTIDE SEQUENCE</scope>
    <source>
        <strain evidence="4">ECLA1</strain>
    </source>
</reference>
<dbReference type="InterPro" id="IPR029526">
    <property type="entry name" value="PGBD"/>
</dbReference>
<proteinExistence type="predicted"/>